<evidence type="ECO:0000313" key="5">
    <source>
        <dbReference type="EMBL" id="CAB4191623.1"/>
    </source>
</evidence>
<dbReference type="EMBL" id="LR797018">
    <property type="protein sequence ID" value="CAB4181084.1"/>
    <property type="molecule type" value="Genomic_DNA"/>
</dbReference>
<sequence>MDDMIDVVEATFYNYGDMGMMLEIQVGDESILLSRSQAVDVASVLMSWIGSDDA</sequence>
<evidence type="ECO:0000313" key="4">
    <source>
        <dbReference type="EMBL" id="CAB4181084.1"/>
    </source>
</evidence>
<dbReference type="EMBL" id="LR798369">
    <property type="protein sequence ID" value="CAB5227413.1"/>
    <property type="molecule type" value="Genomic_DNA"/>
</dbReference>
<accession>A0A6J5SDD7</accession>
<dbReference type="EMBL" id="LR797376">
    <property type="protein sequence ID" value="CAB4211886.1"/>
    <property type="molecule type" value="Genomic_DNA"/>
</dbReference>
<dbReference type="EMBL" id="LR797171">
    <property type="protein sequence ID" value="CAB4191623.1"/>
    <property type="molecule type" value="Genomic_DNA"/>
</dbReference>
<organism evidence="6">
    <name type="scientific">uncultured Caudovirales phage</name>
    <dbReference type="NCBI Taxonomy" id="2100421"/>
    <lineage>
        <taxon>Viruses</taxon>
        <taxon>Duplodnaviria</taxon>
        <taxon>Heunggongvirae</taxon>
        <taxon>Uroviricota</taxon>
        <taxon>Caudoviricetes</taxon>
        <taxon>Peduoviridae</taxon>
        <taxon>Maltschvirus</taxon>
        <taxon>Maltschvirus maltsch</taxon>
    </lineage>
</organism>
<dbReference type="EMBL" id="LR796926">
    <property type="protein sequence ID" value="CAB4175883.1"/>
    <property type="molecule type" value="Genomic_DNA"/>
</dbReference>
<evidence type="ECO:0000313" key="2">
    <source>
        <dbReference type="EMBL" id="CAB4169408.1"/>
    </source>
</evidence>
<evidence type="ECO:0000313" key="8">
    <source>
        <dbReference type="EMBL" id="CAB5227413.1"/>
    </source>
</evidence>
<name>A0A6J5SDD7_9CAUD</name>
<protein>
    <submittedName>
        <fullName evidence="6">Uncharacterized protein</fullName>
    </submittedName>
</protein>
<evidence type="ECO:0000313" key="1">
    <source>
        <dbReference type="EMBL" id="CAB4145912.1"/>
    </source>
</evidence>
<proteinExistence type="predicted"/>
<gene>
    <name evidence="4" type="ORF">UFOVP1072_11</name>
    <name evidence="5" type="ORF">UFOVP1211_61</name>
    <name evidence="6" type="ORF">UFOVP1420_50</name>
    <name evidence="8" type="ORF">UFOVP1518_49</name>
    <name evidence="7" type="ORF">UFOVP1657_43</name>
    <name evidence="1" type="ORF">UFOVP475_62</name>
    <name evidence="2" type="ORF">UFOVP897_24</name>
    <name evidence="3" type="ORF">UFOVP984_62</name>
</gene>
<evidence type="ECO:0000313" key="6">
    <source>
        <dbReference type="EMBL" id="CAB4211886.1"/>
    </source>
</evidence>
<evidence type="ECO:0000313" key="3">
    <source>
        <dbReference type="EMBL" id="CAB4175883.1"/>
    </source>
</evidence>
<evidence type="ECO:0000313" key="7">
    <source>
        <dbReference type="EMBL" id="CAB4222294.1"/>
    </source>
</evidence>
<dbReference type="EMBL" id="LR796847">
    <property type="protein sequence ID" value="CAB4169408.1"/>
    <property type="molecule type" value="Genomic_DNA"/>
</dbReference>
<dbReference type="EMBL" id="LR796460">
    <property type="protein sequence ID" value="CAB4145912.1"/>
    <property type="molecule type" value="Genomic_DNA"/>
</dbReference>
<reference evidence="6" key="1">
    <citation type="submission" date="2020-05" db="EMBL/GenBank/DDBJ databases">
        <authorList>
            <person name="Chiriac C."/>
            <person name="Salcher M."/>
            <person name="Ghai R."/>
            <person name="Kavagutti S V."/>
        </authorList>
    </citation>
    <scope>NUCLEOTIDE SEQUENCE</scope>
</reference>
<dbReference type="EMBL" id="LR797514">
    <property type="protein sequence ID" value="CAB4222294.1"/>
    <property type="molecule type" value="Genomic_DNA"/>
</dbReference>